<gene>
    <name evidence="2" type="ORF">FSB_LOCUS33360</name>
</gene>
<feature type="region of interest" description="Disordered" evidence="1">
    <location>
        <begin position="598"/>
        <end position="636"/>
    </location>
</feature>
<dbReference type="EMBL" id="OIVN01002668">
    <property type="protein sequence ID" value="SPD05478.1"/>
    <property type="molecule type" value="Genomic_DNA"/>
</dbReference>
<protein>
    <submittedName>
        <fullName evidence="2">Uncharacterized protein</fullName>
    </submittedName>
</protein>
<dbReference type="AlphaFoldDB" id="A0A2N9H0Z6"/>
<evidence type="ECO:0000313" key="2">
    <source>
        <dbReference type="EMBL" id="SPD05478.1"/>
    </source>
</evidence>
<reference evidence="2" key="1">
    <citation type="submission" date="2018-02" db="EMBL/GenBank/DDBJ databases">
        <authorList>
            <person name="Cohen D.B."/>
            <person name="Kent A.D."/>
        </authorList>
    </citation>
    <scope>NUCLEOTIDE SEQUENCE</scope>
</reference>
<sequence length="797" mass="89021">MLREPYNLPRGNLIRHAAPPPNPPRFSRAYPFLIQFSRVVLEVFWYSKWVMQHIVGNLSTSTFQRYKVYANQSSDERVMTLGSRGAGAIFACFSGEDSDQTGEATGEPRVAPPEVGFRRSWYRRKACATLSLKVLDLREIELGFARYGSANRGRRSVFGPLEDIFPIEIPARPGKILAIREFHTVHECVLFPTYPGLRINSLGWSVRSSFRSGQRFGQTWSTVVNSGQTWSALVKLGQPWSNFWKCAPDPLLEVILTWWALVGSGQLGLGCLVLRADTRENPGDVILVLARSSSTRTYCWIRDMRSLIFLAGLLERLCLSSDSGSKPCLKAGHQGFELLRRLNYLSDIGPKLEGNIRHIKASLLRAFQTVSCPLLSLYGCLAIKGDLDQLPLDPLIRLLPPLFLPSELSSSSVSPTDILELYDDRCTLGPSLIVVGVITPFLPPRIFSGVGTQNEAARTKSACSERGLITSNTPKKKVRDTFPEAFAQRFSPTRCNLVQEPRPLGKRFTSATTCNFRIVKSSSGQAGISVRKMTPWHEGTFRRPLFARSYLANPNSPLCKACTVKNSGNFLHRRCHACAQSLPDSQQVDLRAQGTLERRHIHARQGTLGSPRIYRGQPESRSENCPQTDQKHPGGLCSRGHISQVQARISANPEPCKSRQRKLSDGTKNVKIRHRELGQICARTGTRFEKKRAGSKTHFFSRTAAFARRVFPARNKLIREPGCVGKIMTPATTWNSRFADSIPRLTGIFIGKVHKNSSDTPTSGSHNSLVRTPIRANFISLERGRRELSDDMPHDPF</sequence>
<proteinExistence type="predicted"/>
<evidence type="ECO:0000256" key="1">
    <source>
        <dbReference type="SAM" id="MobiDB-lite"/>
    </source>
</evidence>
<organism evidence="2">
    <name type="scientific">Fagus sylvatica</name>
    <name type="common">Beechnut</name>
    <dbReference type="NCBI Taxonomy" id="28930"/>
    <lineage>
        <taxon>Eukaryota</taxon>
        <taxon>Viridiplantae</taxon>
        <taxon>Streptophyta</taxon>
        <taxon>Embryophyta</taxon>
        <taxon>Tracheophyta</taxon>
        <taxon>Spermatophyta</taxon>
        <taxon>Magnoliopsida</taxon>
        <taxon>eudicotyledons</taxon>
        <taxon>Gunneridae</taxon>
        <taxon>Pentapetalae</taxon>
        <taxon>rosids</taxon>
        <taxon>fabids</taxon>
        <taxon>Fagales</taxon>
        <taxon>Fagaceae</taxon>
        <taxon>Fagus</taxon>
    </lineage>
</organism>
<name>A0A2N9H0Z6_FAGSY</name>
<accession>A0A2N9H0Z6</accession>